<reference evidence="1 2" key="1">
    <citation type="journal article" date="2020" name="Microb. Ecol.">
        <title>Ecogenomics of the Marine Benthic Filamentous Cyanobacterium Adonisia.</title>
        <authorList>
            <person name="Walter J.M."/>
            <person name="Coutinho F.H."/>
            <person name="Leomil L."/>
            <person name="Hargreaves P.I."/>
            <person name="Campeao M.E."/>
            <person name="Vieira V.V."/>
            <person name="Silva B.S."/>
            <person name="Fistarol G.O."/>
            <person name="Salomon P.S."/>
            <person name="Sawabe T."/>
            <person name="Mino S."/>
            <person name="Hosokawa M."/>
            <person name="Miyashita H."/>
            <person name="Maruyama F."/>
            <person name="van Verk M.C."/>
            <person name="Dutilh B.E."/>
            <person name="Thompson C.C."/>
            <person name="Thompson F.L."/>
        </authorList>
    </citation>
    <scope>NUCLEOTIDE SEQUENCE [LARGE SCALE GENOMIC DNA]</scope>
    <source>
        <strain evidence="1 2">CCMR0081</strain>
    </source>
</reference>
<evidence type="ECO:0008006" key="3">
    <source>
        <dbReference type="Google" id="ProtNLM"/>
    </source>
</evidence>
<gene>
    <name evidence="1" type="ORF">DXZ20_01875</name>
</gene>
<accession>A0A6M0RFC6</accession>
<evidence type="ECO:0000313" key="1">
    <source>
        <dbReference type="EMBL" id="NEZ54462.1"/>
    </source>
</evidence>
<protein>
    <recommendedName>
        <fullName evidence="3">Sulfotransferase domain-containing protein</fullName>
    </recommendedName>
</protein>
<dbReference type="RefSeq" id="WP_163696085.1">
    <property type="nucleotide sequence ID" value="NZ_QXHD01000003.1"/>
</dbReference>
<keyword evidence="2" id="KW-1185">Reference proteome</keyword>
<sequence>MINCYLLFHKCGNNYIQNVHRIDKKTGFVNSVQPDKADSVGGYDRPGSVVNIRCRNFGSEALEATGLLDVESARFLIFTRDPASFIFSAAKYHLRGGEAWAVEKVHAALGGQTLTQVLRDAESLDEQHIAIMRQFDWLYERQVSLLEHLTDSRFMRVRCEDIFTSTEDAYFARIASFLRCSARPSILDRLLRQASNEPRFLSALKAASPVFKQKLPKHSTGAFAIERPYHALGPKAKRYYDAHWQGYARALGYDCGD</sequence>
<comment type="caution">
    <text evidence="1">The sequence shown here is derived from an EMBL/GenBank/DDBJ whole genome shotgun (WGS) entry which is preliminary data.</text>
</comment>
<dbReference type="AlphaFoldDB" id="A0A6M0RFC6"/>
<organism evidence="1 2">
    <name type="scientific">Adonisia turfae CCMR0081</name>
    <dbReference type="NCBI Taxonomy" id="2292702"/>
    <lineage>
        <taxon>Bacteria</taxon>
        <taxon>Bacillati</taxon>
        <taxon>Cyanobacteriota</taxon>
        <taxon>Adonisia</taxon>
        <taxon>Adonisia turfae</taxon>
    </lineage>
</organism>
<dbReference type="EMBL" id="QXHD01000003">
    <property type="protein sequence ID" value="NEZ54462.1"/>
    <property type="molecule type" value="Genomic_DNA"/>
</dbReference>
<dbReference type="Proteomes" id="UP000481033">
    <property type="component" value="Unassembled WGS sequence"/>
</dbReference>
<evidence type="ECO:0000313" key="2">
    <source>
        <dbReference type="Proteomes" id="UP000481033"/>
    </source>
</evidence>
<name>A0A6M0RFC6_9CYAN</name>
<dbReference type="SUPFAM" id="SSF52540">
    <property type="entry name" value="P-loop containing nucleoside triphosphate hydrolases"/>
    <property type="match status" value="1"/>
</dbReference>
<dbReference type="Gene3D" id="3.40.50.300">
    <property type="entry name" value="P-loop containing nucleotide triphosphate hydrolases"/>
    <property type="match status" value="1"/>
</dbReference>
<dbReference type="InterPro" id="IPR027417">
    <property type="entry name" value="P-loop_NTPase"/>
</dbReference>
<proteinExistence type="predicted"/>